<dbReference type="Gene3D" id="1.10.1040.10">
    <property type="entry name" value="N-(1-d-carboxylethyl)-l-norvaline Dehydrogenase, domain 2"/>
    <property type="match status" value="1"/>
</dbReference>
<proteinExistence type="inferred from homology"/>
<dbReference type="PANTHER" id="PTHR43765">
    <property type="entry name" value="2-DEHYDROPANTOATE 2-REDUCTASE-RELATED"/>
    <property type="match status" value="1"/>
</dbReference>
<name>A0A9P4YXA4_9HYPO</name>
<dbReference type="GO" id="GO:0050661">
    <property type="term" value="F:NADP binding"/>
    <property type="evidence" value="ECO:0007669"/>
    <property type="project" value="TreeGrafter"/>
</dbReference>
<feature type="domain" description="Ketopantoate reductase C-terminal" evidence="5">
    <location>
        <begin position="237"/>
        <end position="361"/>
    </location>
</feature>
<keyword evidence="7" id="KW-1185">Reference proteome</keyword>
<comment type="similarity">
    <text evidence="1">Belongs to the PDCD5 family.</text>
</comment>
<dbReference type="InterPro" id="IPR008927">
    <property type="entry name" value="6-PGluconate_DH-like_C_sf"/>
</dbReference>
<dbReference type="InterPro" id="IPR050838">
    <property type="entry name" value="Ketopantoate_reductase"/>
</dbReference>
<evidence type="ECO:0000313" key="7">
    <source>
        <dbReference type="Proteomes" id="UP000749293"/>
    </source>
</evidence>
<reference evidence="6" key="1">
    <citation type="submission" date="2020-03" db="EMBL/GenBank/DDBJ databases">
        <title>Site-based positive gene gene selection in Geosmithia morbida across the United States reveals a broad range of putative effectors and factors for local host and environmental adapation.</title>
        <authorList>
            <person name="Onufrak A."/>
            <person name="Murdoch R.W."/>
            <person name="Gazis R."/>
            <person name="Huff M."/>
            <person name="Staton M."/>
            <person name="Klingeman W."/>
            <person name="Hadziabdic D."/>
        </authorList>
    </citation>
    <scope>NUCLEOTIDE SEQUENCE</scope>
    <source>
        <strain evidence="6">1262</strain>
    </source>
</reference>
<feature type="compositionally biased region" description="Gly residues" evidence="4">
    <location>
        <begin position="420"/>
        <end position="437"/>
    </location>
</feature>
<dbReference type="GO" id="GO:0008677">
    <property type="term" value="F:2-dehydropantoate 2-reductase activity"/>
    <property type="evidence" value="ECO:0007669"/>
    <property type="project" value="TreeGrafter"/>
</dbReference>
<keyword evidence="2" id="KW-0521">NADP</keyword>
<evidence type="ECO:0000256" key="2">
    <source>
        <dbReference type="ARBA" id="ARBA00022857"/>
    </source>
</evidence>
<accession>A0A9P4YXA4</accession>
<comment type="caution">
    <text evidence="6">The sequence shown here is derived from an EMBL/GenBank/DDBJ whole genome shotgun (WGS) entry which is preliminary data.</text>
</comment>
<dbReference type="GO" id="GO:0005739">
    <property type="term" value="C:mitochondrion"/>
    <property type="evidence" value="ECO:0007669"/>
    <property type="project" value="TreeGrafter"/>
</dbReference>
<dbReference type="AlphaFoldDB" id="A0A9P4YXA4"/>
<dbReference type="GeneID" id="55971687"/>
<feature type="compositionally biased region" description="Basic and acidic residues" evidence="4">
    <location>
        <begin position="442"/>
        <end position="452"/>
    </location>
</feature>
<dbReference type="InterPro" id="IPR013752">
    <property type="entry name" value="KPA_reductase"/>
</dbReference>
<dbReference type="InterPro" id="IPR013328">
    <property type="entry name" value="6PGD_dom2"/>
</dbReference>
<sequence length="537" mass="60502">MIGSNNSYVPSVLLGAEAAKSPSVHKIHILGEDERSKFIAHALSGLYESVELMGWTPRYESTKYGNIQRARRGGARGVAAAPLIEKNAATRAEPNVEDDSHIDQLVVTGNGHEAALALDSVKHRLDKDSTVCLMNDGLGVLEDVRRKIFSGTMDTPDFLLGHMSHRLAYNRKYDSVRELRFGQLMLTPASTTRTIRTQELQRKVETRVNFVETVAGSKALNSTMTQYDQWLRFKLPSVIFNAVVEPVCVLLDEQYQGLLQNRPAERMMHRLLEEIVAVLTSMPELRNSSAIRDFVNGRAIRNVLYGGIMAKKSQPSRLATQLTRGLPTDVDYLNGYFIQRGQRLGLDLRYHSMMRDMVKARHSQEIEKLNSHVPFEETSVPSELGYRYRTRTRTRGGQESDKGFIYLGIRKARLEQLKAQGGGGSGPSMGRGGGGAGQEQQEAQRRKQEEARQHILQQILHPEAADRLGRIRLVKEQRATDVENRLIMLAQSGQLRSKVTEEQLKDLLNAVADNKEEEKIVVNRRKAWDDEDDDFDL</sequence>
<feature type="region of interest" description="Disordered" evidence="4">
    <location>
        <begin position="418"/>
        <end position="452"/>
    </location>
</feature>
<dbReference type="EMBL" id="JAANYQ010000004">
    <property type="protein sequence ID" value="KAF4124793.1"/>
    <property type="molecule type" value="Genomic_DNA"/>
</dbReference>
<dbReference type="Gene3D" id="1.10.8.140">
    <property type="entry name" value="PDCD5-like"/>
    <property type="match status" value="1"/>
</dbReference>
<dbReference type="InterPro" id="IPR036883">
    <property type="entry name" value="PDCD5-like_sf"/>
</dbReference>
<dbReference type="Pfam" id="PF01984">
    <property type="entry name" value="dsDNA_bind"/>
    <property type="match status" value="1"/>
</dbReference>
<dbReference type="InterPro" id="IPR002836">
    <property type="entry name" value="PDCD5-like"/>
</dbReference>
<evidence type="ECO:0000256" key="1">
    <source>
        <dbReference type="ARBA" id="ARBA00010490"/>
    </source>
</evidence>
<protein>
    <submittedName>
        <fullName evidence="6">Programmed cell death protein 5</fullName>
    </submittedName>
</protein>
<keyword evidence="3" id="KW-0560">Oxidoreductase</keyword>
<evidence type="ECO:0000259" key="5">
    <source>
        <dbReference type="Pfam" id="PF08546"/>
    </source>
</evidence>
<gene>
    <name evidence="6" type="ORF">GMORB2_5459</name>
</gene>
<dbReference type="RefSeq" id="XP_035323445.1">
    <property type="nucleotide sequence ID" value="XM_035467433.1"/>
</dbReference>
<dbReference type="OrthoDB" id="73846at2759"/>
<evidence type="ECO:0000256" key="3">
    <source>
        <dbReference type="ARBA" id="ARBA00023002"/>
    </source>
</evidence>
<dbReference type="Proteomes" id="UP000749293">
    <property type="component" value="Unassembled WGS sequence"/>
</dbReference>
<dbReference type="GO" id="GO:0003677">
    <property type="term" value="F:DNA binding"/>
    <property type="evidence" value="ECO:0007669"/>
    <property type="project" value="InterPro"/>
</dbReference>
<organism evidence="6 7">
    <name type="scientific">Geosmithia morbida</name>
    <dbReference type="NCBI Taxonomy" id="1094350"/>
    <lineage>
        <taxon>Eukaryota</taxon>
        <taxon>Fungi</taxon>
        <taxon>Dikarya</taxon>
        <taxon>Ascomycota</taxon>
        <taxon>Pezizomycotina</taxon>
        <taxon>Sordariomycetes</taxon>
        <taxon>Hypocreomycetidae</taxon>
        <taxon>Hypocreales</taxon>
        <taxon>Bionectriaceae</taxon>
        <taxon>Geosmithia</taxon>
    </lineage>
</organism>
<dbReference type="Pfam" id="PF08546">
    <property type="entry name" value="ApbA_C"/>
    <property type="match status" value="1"/>
</dbReference>
<evidence type="ECO:0000256" key="4">
    <source>
        <dbReference type="SAM" id="MobiDB-lite"/>
    </source>
</evidence>
<dbReference type="PANTHER" id="PTHR43765:SF2">
    <property type="entry name" value="2-DEHYDROPANTOATE 2-REDUCTASE"/>
    <property type="match status" value="1"/>
</dbReference>
<dbReference type="SUPFAM" id="SSF46950">
    <property type="entry name" value="Double-stranded DNA-binding domain"/>
    <property type="match status" value="1"/>
</dbReference>
<evidence type="ECO:0000313" key="6">
    <source>
        <dbReference type="EMBL" id="KAF4124793.1"/>
    </source>
</evidence>
<dbReference type="SUPFAM" id="SSF48179">
    <property type="entry name" value="6-phosphogluconate dehydrogenase C-terminal domain-like"/>
    <property type="match status" value="1"/>
</dbReference>